<gene>
    <name evidence="3" type="ORF">DDW03_001360</name>
    <name evidence="4" type="ORF">DDW03_01130</name>
</gene>
<evidence type="ECO:0000313" key="4">
    <source>
        <dbReference type="EMBL" id="PVU68804.1"/>
    </source>
</evidence>
<dbReference type="SUPFAM" id="SSF53756">
    <property type="entry name" value="UDP-Glycosyltransferase/glycogen phosphorylase"/>
    <property type="match status" value="2"/>
</dbReference>
<dbReference type="GO" id="GO:0004373">
    <property type="term" value="F:alpha-1,4-glucan glucosyltransferase (UDP-glucose donor) activity"/>
    <property type="evidence" value="ECO:0007669"/>
    <property type="project" value="InterPro"/>
</dbReference>
<protein>
    <submittedName>
        <fullName evidence="3">Glycogen/starch synthase</fullName>
    </submittedName>
</protein>
<evidence type="ECO:0000313" key="3">
    <source>
        <dbReference type="EMBL" id="MCC5447048.1"/>
    </source>
</evidence>
<sequence length="539" mass="64774">MILFEQSWEVCNKVGGIYTVISTKAKYIKERYKDKYFLIGPYKNSSEFIELDPPDYIKEINYQLDGIKVHYGYWNIESKPNVFLIEFDEFFNKERNLWKYKYWEWYKIDSLNSDFTFDEPLLWSVAVGIFLEKLDKYFNEKKILHAHEWLSGGTILYIKKNNLNYKTILTIHGTVIGRTLSEKNVNVENALNIIDPDKDSYRLGINSKYQLEKQAILNSDIFTVVSDNLGEEAYKIYKRKPDYITYNYINVKEKELFNYYKISKKWIDEFLTWYFHPYYDLPEKYLLIYTIGRYEPYNKGLDLFIDLLKYLDEKRLNTIAFIFVPYNIKGQNSDIIRSYKEYIKLKENIEENIHLIIRSLYNGKNVLDKLDRIKNRSPPICTHDVENNIIIEKLKENNLNNDKNNYVKVIYVPVYLGNDILFSLDPEYILPAFDFGVFLSRYEPYGYTPLEALNNFVPIVLSNKTGFYRNLISKNINHEYIINVDPNNLDKELIYNKFLQYYNLDLYDKMEIKKQMYEISKKFDWKNNINEYINIYDSM</sequence>
<dbReference type="PANTHER" id="PTHR10176">
    <property type="entry name" value="GLYCOGEN SYNTHASE"/>
    <property type="match status" value="1"/>
</dbReference>
<name>A0A2T9WLU9_NANST</name>
<dbReference type="EMBL" id="QEFP02000006">
    <property type="protein sequence ID" value="MCC5447048.1"/>
    <property type="molecule type" value="Genomic_DNA"/>
</dbReference>
<proteinExistence type="predicted"/>
<accession>A0A2T9WLU9</accession>
<keyword evidence="1" id="KW-0328">Glycosyltransferase</keyword>
<comment type="caution">
    <text evidence="4">The sequence shown here is derived from an EMBL/GenBank/DDBJ whole genome shotgun (WGS) entry which is preliminary data.</text>
</comment>
<dbReference type="AlphaFoldDB" id="A0A2T9WLU9"/>
<dbReference type="GO" id="GO:0005978">
    <property type="term" value="P:glycogen biosynthetic process"/>
    <property type="evidence" value="ECO:0007669"/>
    <property type="project" value="InterPro"/>
</dbReference>
<organism evidence="4">
    <name type="scientific">Nanobsidianus stetteri</name>
    <dbReference type="NCBI Taxonomy" id="1294122"/>
    <lineage>
        <taxon>Archaea</taxon>
        <taxon>Nanobdellota</taxon>
        <taxon>Candidatus Nanoarchaeia</taxon>
        <taxon>Nanoarchaeales</taxon>
        <taxon>Nanopusillaceae</taxon>
        <taxon>Candidatus Nanobsidianus</taxon>
    </lineage>
</organism>
<evidence type="ECO:0000256" key="1">
    <source>
        <dbReference type="ARBA" id="ARBA00022676"/>
    </source>
</evidence>
<keyword evidence="2" id="KW-0808">Transferase</keyword>
<dbReference type="EMBL" id="QEFP01000003">
    <property type="protein sequence ID" value="PVU68804.1"/>
    <property type="molecule type" value="Genomic_DNA"/>
</dbReference>
<dbReference type="InterPro" id="IPR008631">
    <property type="entry name" value="Glycogen_synth"/>
</dbReference>
<reference evidence="4" key="3">
    <citation type="submission" date="2017-05" db="EMBL/GenBank/DDBJ databases">
        <authorList>
            <person name="Song R."/>
            <person name="Chenine A.L."/>
            <person name="Ruprecht R.M."/>
        </authorList>
    </citation>
    <scope>NUCLEOTIDE SEQUENCE</scope>
    <source>
        <strain evidence="4">SCGC AB-777_F03</strain>
    </source>
</reference>
<dbReference type="Gene3D" id="3.40.50.2000">
    <property type="entry name" value="Glycogen Phosphorylase B"/>
    <property type="match status" value="2"/>
</dbReference>
<reference evidence="4" key="1">
    <citation type="journal article" date="2015" name="Appl. Environ. Microbiol.">
        <title>Nanoarchaeota, Their Sulfolobales Host, and Nanoarchaeota Virus Distribution across Yellowstone National Park Hot Springs.</title>
        <authorList>
            <person name="Munson-McGee J.H."/>
            <person name="Field E.K."/>
            <person name="Bateson M."/>
            <person name="Rooney C."/>
            <person name="Stepanauskas R."/>
            <person name="Young M.J."/>
        </authorList>
    </citation>
    <scope>NUCLEOTIDE SEQUENCE [LARGE SCALE GENOMIC DNA]</scope>
    <source>
        <strain evidence="4">SCGC AB-777_F03</strain>
    </source>
</reference>
<evidence type="ECO:0000256" key="2">
    <source>
        <dbReference type="ARBA" id="ARBA00022679"/>
    </source>
</evidence>
<reference evidence="3" key="4">
    <citation type="submission" date="2021-11" db="EMBL/GenBank/DDBJ databases">
        <authorList>
            <person name="Munson-Mcgee J."/>
            <person name="Field E."/>
            <person name="Bateson M."/>
            <person name="Rooney C."/>
            <person name="Stepanauskas R."/>
            <person name="Young M."/>
        </authorList>
    </citation>
    <scope>NUCLEOTIDE SEQUENCE</scope>
    <source>
        <strain evidence="3">SCGC AB-777_F03</strain>
    </source>
</reference>
<reference evidence="3" key="2">
    <citation type="submission" date="2017-05" db="EMBL/GenBank/DDBJ databases">
        <authorList>
            <person name="Munson-Mcgee J.H."/>
        </authorList>
    </citation>
    <scope>NUCLEOTIDE SEQUENCE</scope>
    <source>
        <strain evidence="3">SCGC AB-777_F03</strain>
    </source>
</reference>
<dbReference type="GO" id="GO:0005737">
    <property type="term" value="C:cytoplasm"/>
    <property type="evidence" value="ECO:0007669"/>
    <property type="project" value="TreeGrafter"/>
</dbReference>
<dbReference type="Pfam" id="PF05693">
    <property type="entry name" value="Glycogen_syn"/>
    <property type="match status" value="1"/>
</dbReference>
<dbReference type="RefSeq" id="WP_228615276.1">
    <property type="nucleotide sequence ID" value="NZ_QEFP02000006.1"/>
</dbReference>
<dbReference type="Proteomes" id="UP000245509">
    <property type="component" value="Unassembled WGS sequence"/>
</dbReference>
<dbReference type="PANTHER" id="PTHR10176:SF3">
    <property type="entry name" value="GLYCOGEN [STARCH] SYNTHASE"/>
    <property type="match status" value="1"/>
</dbReference>